<evidence type="ECO:0000256" key="1">
    <source>
        <dbReference type="SAM" id="SignalP"/>
    </source>
</evidence>
<protein>
    <recommendedName>
        <fullName evidence="4">DUF3857 domain-containing protein</fullName>
    </recommendedName>
</protein>
<dbReference type="EMBL" id="AGXW01000001">
    <property type="protein sequence ID" value="EKJ92935.1"/>
    <property type="molecule type" value="Genomic_DNA"/>
</dbReference>
<organism evidence="2 3">
    <name type="scientific">Bacteroides finegoldii CL09T03C10</name>
    <dbReference type="NCBI Taxonomy" id="997888"/>
    <lineage>
        <taxon>Bacteria</taxon>
        <taxon>Pseudomonadati</taxon>
        <taxon>Bacteroidota</taxon>
        <taxon>Bacteroidia</taxon>
        <taxon>Bacteroidales</taxon>
        <taxon>Bacteroidaceae</taxon>
        <taxon>Bacteroides</taxon>
    </lineage>
</organism>
<evidence type="ECO:0008006" key="4">
    <source>
        <dbReference type="Google" id="ProtNLM"/>
    </source>
</evidence>
<dbReference type="Proteomes" id="UP000007995">
    <property type="component" value="Unassembled WGS sequence"/>
</dbReference>
<feature type="chain" id="PRO_5003882533" description="DUF3857 domain-containing protein" evidence="1">
    <location>
        <begin position="22"/>
        <end position="491"/>
    </location>
</feature>
<comment type="caution">
    <text evidence="2">The sequence shown here is derived from an EMBL/GenBank/DDBJ whole genome shotgun (WGS) entry which is preliminary data.</text>
</comment>
<name>K5CU43_9BACE</name>
<reference evidence="2 3" key="1">
    <citation type="submission" date="2012-02" db="EMBL/GenBank/DDBJ databases">
        <title>The Genome Sequence of Bacteroides finegoldii CL09T03C10.</title>
        <authorList>
            <consortium name="The Broad Institute Genome Sequencing Platform"/>
            <person name="Earl A."/>
            <person name="Ward D."/>
            <person name="Feldgarden M."/>
            <person name="Gevers D."/>
            <person name="Zitomersky N.L."/>
            <person name="Coyne M.J."/>
            <person name="Comstock L.E."/>
            <person name="Young S.K."/>
            <person name="Zeng Q."/>
            <person name="Gargeya S."/>
            <person name="Fitzgerald M."/>
            <person name="Haas B."/>
            <person name="Abouelleil A."/>
            <person name="Alvarado L."/>
            <person name="Arachchi H.M."/>
            <person name="Berlin A."/>
            <person name="Chapman S.B."/>
            <person name="Gearin G."/>
            <person name="Goldberg J."/>
            <person name="Griggs A."/>
            <person name="Gujja S."/>
            <person name="Hansen M."/>
            <person name="Heiman D."/>
            <person name="Howarth C."/>
            <person name="Larimer J."/>
            <person name="Lui A."/>
            <person name="MacDonald P.J.P."/>
            <person name="McCowen C."/>
            <person name="Montmayeur A."/>
            <person name="Murphy C."/>
            <person name="Neiman D."/>
            <person name="Pearson M."/>
            <person name="Priest M."/>
            <person name="Roberts A."/>
            <person name="Saif S."/>
            <person name="Shea T."/>
            <person name="Sisk P."/>
            <person name="Stolte C."/>
            <person name="Sykes S."/>
            <person name="Wortman J."/>
            <person name="Nusbaum C."/>
            <person name="Birren B."/>
        </authorList>
    </citation>
    <scope>NUCLEOTIDE SEQUENCE [LARGE SCALE GENOMIC DNA]</scope>
    <source>
        <strain evidence="2 3">CL09T03C10</strain>
    </source>
</reference>
<evidence type="ECO:0000313" key="3">
    <source>
        <dbReference type="Proteomes" id="UP000007995"/>
    </source>
</evidence>
<feature type="signal peptide" evidence="1">
    <location>
        <begin position="1"/>
        <end position="21"/>
    </location>
</feature>
<proteinExistence type="predicted"/>
<dbReference type="Gene3D" id="3.10.620.30">
    <property type="match status" value="1"/>
</dbReference>
<dbReference type="OrthoDB" id="9816224at2"/>
<dbReference type="HOGENOM" id="CLU_042245_0_0_10"/>
<gene>
    <name evidence="2" type="ORF">HMPREF1057_00233</name>
</gene>
<evidence type="ECO:0000313" key="2">
    <source>
        <dbReference type="EMBL" id="EKJ92935.1"/>
    </source>
</evidence>
<accession>K5CU43</accession>
<keyword evidence="1" id="KW-0732">Signal</keyword>
<dbReference type="AlphaFoldDB" id="K5CU43"/>
<sequence>MKAQRILAGLVLSFCVIVLSAQQEKQTFDEYRKEMLNKYDTHRRNVLEGYSEYLKGIWKDYQSFMGEKADMIPKPEKQPVVNSAKGVVLSSPWLLDTVPVTDTISLNKTDIPLKALSDLPLNKKRVYTFYDLEIELPEIEKEKEPVSFSTLQNISAYWEMMQKKHIGFQWMSGMKEIVSTYGFNDWLEVDLVRHCVNQSFTGGTSETRIVFTHFALVHLGYDVRLGITDTKQLVLLIPFRQMVYGRSFIKLDGKKYHIYYDELKGREEKTPVISTYEIPEVDKAGKEVDLIFQHPVTLPVNEWRRFSLTDGQLAIESEVSVTLMKMLSHYPQMPVSCYAVSILQPELRRIIVEQVKKQVSGLGELEAVNRILKFVQYAFPYATDSQQFGYEKPFFMEELLYYPQCDCEDRAVFYAYLLRYVLNLDCHLVKYPGHECVAVRLTCPIEGSGYIYKGAYYSISDPTYVGAMTGMCMPDYLHEKPVIECWLGNNP</sequence>